<comment type="catalytic activity">
    <reaction evidence="7">
        <text>hydrogencarbonate + H(+) = CO2 + H2O</text>
        <dbReference type="Rhea" id="RHEA:10748"/>
        <dbReference type="ChEBI" id="CHEBI:15377"/>
        <dbReference type="ChEBI" id="CHEBI:15378"/>
        <dbReference type="ChEBI" id="CHEBI:16526"/>
        <dbReference type="ChEBI" id="CHEBI:17544"/>
        <dbReference type="EC" id="4.2.1.1"/>
    </reaction>
</comment>
<organism evidence="10 11">
    <name type="scientific">Herbaspirillum frisingense</name>
    <dbReference type="NCBI Taxonomy" id="92645"/>
    <lineage>
        <taxon>Bacteria</taxon>
        <taxon>Pseudomonadati</taxon>
        <taxon>Pseudomonadota</taxon>
        <taxon>Betaproteobacteria</taxon>
        <taxon>Burkholderiales</taxon>
        <taxon>Oxalobacteraceae</taxon>
        <taxon>Herbaspirillum</taxon>
    </lineage>
</organism>
<evidence type="ECO:0000256" key="7">
    <source>
        <dbReference type="ARBA" id="ARBA00048348"/>
    </source>
</evidence>
<comment type="similarity">
    <text evidence="1">Belongs to the beta-class carbonic anhydrase family.</text>
</comment>
<accession>A0A7V8FV20</accession>
<evidence type="ECO:0000313" key="10">
    <source>
        <dbReference type="EMBL" id="KAF1041897.1"/>
    </source>
</evidence>
<dbReference type="NCBIfam" id="NF007756">
    <property type="entry name" value="PRK10437.1"/>
    <property type="match status" value="1"/>
</dbReference>
<evidence type="ECO:0000256" key="8">
    <source>
        <dbReference type="ARBA" id="ARBA00082533"/>
    </source>
</evidence>
<sequence length="301" mass="33267">MDRGNAGRPGTARFRIEASRGGSFCKRDSGSHTAIVHQVAEAASGMSFAHPPHVHVFAGRPARGAGVCVNNPILPTMTTPSPHDMIQEQLLKGNRRWASEITARDPDFFKKLGAQRSPEYMWIGCSDNRVPANDLLGLLPGELFVHRNIANVVVHTDLNCLSVLQFAVDVLKVKHVIICGHYGCAGVAAALTKRRVGLADNWLQHVQDVHEKHAHCFHDGMTHTEQHDRLCELNVLEQMANICRTTIVSDAWERGQELSFYGLVYGVQDGLLRNLTKSIGSAMECQSYLAEALQRYNDVRA</sequence>
<evidence type="ECO:0000256" key="6">
    <source>
        <dbReference type="ARBA" id="ARBA00039351"/>
    </source>
</evidence>
<evidence type="ECO:0000256" key="4">
    <source>
        <dbReference type="ARBA" id="ARBA00022833"/>
    </source>
</evidence>
<feature type="binding site" evidence="9">
    <location>
        <position position="127"/>
    </location>
    <ligand>
        <name>Zn(2+)</name>
        <dbReference type="ChEBI" id="CHEBI:29105"/>
    </ligand>
</feature>
<dbReference type="SMART" id="SM00947">
    <property type="entry name" value="Pro_CA"/>
    <property type="match status" value="1"/>
</dbReference>
<proteinExistence type="inferred from homology"/>
<reference evidence="11" key="1">
    <citation type="journal article" date="2020" name="MBio">
        <title>Horizontal gene transfer to a defensive symbiont with a reduced genome amongst a multipartite beetle microbiome.</title>
        <authorList>
            <person name="Waterworth S.C."/>
            <person name="Florez L.V."/>
            <person name="Rees E.R."/>
            <person name="Hertweck C."/>
            <person name="Kaltenpoth M."/>
            <person name="Kwan J.C."/>
        </authorList>
    </citation>
    <scope>NUCLEOTIDE SEQUENCE [LARGE SCALE GENOMIC DNA]</scope>
</reference>
<dbReference type="AlphaFoldDB" id="A0A7V8FV20"/>
<dbReference type="GO" id="GO:0008270">
    <property type="term" value="F:zinc ion binding"/>
    <property type="evidence" value="ECO:0007669"/>
    <property type="project" value="InterPro"/>
</dbReference>
<protein>
    <recommendedName>
        <fullName evidence="6">Carbonic anhydrase 2</fullName>
        <ecNumber evidence="2">4.2.1.1</ecNumber>
    </recommendedName>
    <alternativeName>
        <fullName evidence="8">Carbonate dehydratase 2</fullName>
    </alternativeName>
</protein>
<keyword evidence="5" id="KW-0456">Lyase</keyword>
<dbReference type="GO" id="GO:0015976">
    <property type="term" value="P:carbon utilization"/>
    <property type="evidence" value="ECO:0007669"/>
    <property type="project" value="TreeGrafter"/>
</dbReference>
<dbReference type="Proteomes" id="UP000462435">
    <property type="component" value="Unassembled WGS sequence"/>
</dbReference>
<dbReference type="FunFam" id="3.40.1050.10:FF:000001">
    <property type="entry name" value="Carbonic anhydrase"/>
    <property type="match status" value="1"/>
</dbReference>
<gene>
    <name evidence="10" type="primary">can</name>
    <name evidence="10" type="ORF">GAK35_03037</name>
</gene>
<comment type="cofactor">
    <cofactor evidence="9">
        <name>Zn(2+)</name>
        <dbReference type="ChEBI" id="CHEBI:29105"/>
    </cofactor>
    <text evidence="9">Binds 1 zinc ion per subunit.</text>
</comment>
<comment type="caution">
    <text evidence="10">The sequence shown here is derived from an EMBL/GenBank/DDBJ whole genome shotgun (WGS) entry which is preliminary data.</text>
</comment>
<dbReference type="Gene3D" id="3.40.1050.10">
    <property type="entry name" value="Carbonic anhydrase"/>
    <property type="match status" value="1"/>
</dbReference>
<dbReference type="EC" id="4.2.1.1" evidence="2"/>
<dbReference type="InterPro" id="IPR036874">
    <property type="entry name" value="Carbonic_anhydrase_sf"/>
</dbReference>
<evidence type="ECO:0000313" key="11">
    <source>
        <dbReference type="Proteomes" id="UP000462435"/>
    </source>
</evidence>
<name>A0A7V8FV20_9BURK</name>
<feature type="binding site" evidence="9">
    <location>
        <position position="125"/>
    </location>
    <ligand>
        <name>Zn(2+)</name>
        <dbReference type="ChEBI" id="CHEBI:29105"/>
    </ligand>
</feature>
<dbReference type="PANTHER" id="PTHR11002">
    <property type="entry name" value="CARBONIC ANHYDRASE"/>
    <property type="match status" value="1"/>
</dbReference>
<dbReference type="EMBL" id="WNDX01000102">
    <property type="protein sequence ID" value="KAF1041897.1"/>
    <property type="molecule type" value="Genomic_DNA"/>
</dbReference>
<dbReference type="GO" id="GO:0004089">
    <property type="term" value="F:carbonate dehydratase activity"/>
    <property type="evidence" value="ECO:0007669"/>
    <property type="project" value="UniProtKB-EC"/>
</dbReference>
<evidence type="ECO:0000256" key="3">
    <source>
        <dbReference type="ARBA" id="ARBA00022723"/>
    </source>
</evidence>
<keyword evidence="4 9" id="KW-0862">Zinc</keyword>
<dbReference type="SUPFAM" id="SSF53056">
    <property type="entry name" value="beta-carbonic anhydrase, cab"/>
    <property type="match status" value="1"/>
</dbReference>
<feature type="binding site" evidence="9">
    <location>
        <position position="181"/>
    </location>
    <ligand>
        <name>Zn(2+)</name>
        <dbReference type="ChEBI" id="CHEBI:29105"/>
    </ligand>
</feature>
<dbReference type="PANTHER" id="PTHR11002:SF76">
    <property type="entry name" value="CARBONIC ANHYDRASE"/>
    <property type="match status" value="1"/>
</dbReference>
<evidence type="ECO:0000256" key="9">
    <source>
        <dbReference type="PIRSR" id="PIRSR601765-1"/>
    </source>
</evidence>
<evidence type="ECO:0000256" key="2">
    <source>
        <dbReference type="ARBA" id="ARBA00012925"/>
    </source>
</evidence>
<feature type="binding site" evidence="9">
    <location>
        <position position="184"/>
    </location>
    <ligand>
        <name>Zn(2+)</name>
        <dbReference type="ChEBI" id="CHEBI:29105"/>
    </ligand>
</feature>
<evidence type="ECO:0000256" key="5">
    <source>
        <dbReference type="ARBA" id="ARBA00023239"/>
    </source>
</evidence>
<dbReference type="InterPro" id="IPR001765">
    <property type="entry name" value="Carbonic_anhydrase"/>
</dbReference>
<dbReference type="CDD" id="cd00883">
    <property type="entry name" value="beta_CA_cladeA"/>
    <property type="match status" value="1"/>
</dbReference>
<evidence type="ECO:0000256" key="1">
    <source>
        <dbReference type="ARBA" id="ARBA00006217"/>
    </source>
</evidence>
<dbReference type="Pfam" id="PF00484">
    <property type="entry name" value="Pro_CA"/>
    <property type="match status" value="1"/>
</dbReference>
<keyword evidence="3 9" id="KW-0479">Metal-binding</keyword>